<evidence type="ECO:0000256" key="2">
    <source>
        <dbReference type="ARBA" id="ARBA00009810"/>
    </source>
</evidence>
<keyword evidence="6 11" id="KW-0798">TonB box</keyword>
<evidence type="ECO:0000256" key="6">
    <source>
        <dbReference type="ARBA" id="ARBA00023077"/>
    </source>
</evidence>
<dbReference type="PANTHER" id="PTHR32552:SF83">
    <property type="entry name" value="BLR3904 PROTEIN"/>
    <property type="match status" value="1"/>
</dbReference>
<dbReference type="Pfam" id="PF07715">
    <property type="entry name" value="Plug"/>
    <property type="match status" value="1"/>
</dbReference>
<dbReference type="EMBL" id="JBHTIH010000003">
    <property type="protein sequence ID" value="MFD0739382.1"/>
    <property type="molecule type" value="Genomic_DNA"/>
</dbReference>
<evidence type="ECO:0000313" key="16">
    <source>
        <dbReference type="Proteomes" id="UP001597090"/>
    </source>
</evidence>
<dbReference type="RefSeq" id="WP_386812380.1">
    <property type="nucleotide sequence ID" value="NZ_JBHTIH010000003.1"/>
</dbReference>
<keyword evidence="7 10" id="KW-0472">Membrane</keyword>
<comment type="subcellular location">
    <subcellularLocation>
        <location evidence="1 10">Cell outer membrane</location>
        <topology evidence="1 10">Multi-pass membrane protein</topology>
    </subcellularLocation>
</comment>
<keyword evidence="9 10" id="KW-0998">Cell outer membrane</keyword>
<dbReference type="Pfam" id="PF00593">
    <property type="entry name" value="TonB_dep_Rec_b-barrel"/>
    <property type="match status" value="1"/>
</dbReference>
<dbReference type="Gene3D" id="2.40.170.20">
    <property type="entry name" value="TonB-dependent receptor, beta-barrel domain"/>
    <property type="match status" value="1"/>
</dbReference>
<dbReference type="InterPro" id="IPR012910">
    <property type="entry name" value="Plug_dom"/>
</dbReference>
<keyword evidence="4 10" id="KW-1134">Transmembrane beta strand</keyword>
<feature type="domain" description="TonB-dependent receptor plug" evidence="14">
    <location>
        <begin position="65"/>
        <end position="164"/>
    </location>
</feature>
<keyword evidence="16" id="KW-1185">Reference proteome</keyword>
<dbReference type="PANTHER" id="PTHR32552">
    <property type="entry name" value="FERRICHROME IRON RECEPTOR-RELATED"/>
    <property type="match status" value="1"/>
</dbReference>
<gene>
    <name evidence="15" type="ORF">ACFQZQ_08825</name>
</gene>
<evidence type="ECO:0000256" key="4">
    <source>
        <dbReference type="ARBA" id="ARBA00022452"/>
    </source>
</evidence>
<dbReference type="InterPro" id="IPR039426">
    <property type="entry name" value="TonB-dep_rcpt-like"/>
</dbReference>
<keyword evidence="8 15" id="KW-0675">Receptor</keyword>
<dbReference type="InterPro" id="IPR036942">
    <property type="entry name" value="Beta-barrel_TonB_sf"/>
</dbReference>
<evidence type="ECO:0000256" key="7">
    <source>
        <dbReference type="ARBA" id="ARBA00023136"/>
    </source>
</evidence>
<dbReference type="InterPro" id="IPR010105">
    <property type="entry name" value="TonB_sidphr_rcpt"/>
</dbReference>
<evidence type="ECO:0000256" key="12">
    <source>
        <dbReference type="SAM" id="SignalP"/>
    </source>
</evidence>
<accession>A0ABW2YSC4</accession>
<evidence type="ECO:0000259" key="13">
    <source>
        <dbReference type="Pfam" id="PF00593"/>
    </source>
</evidence>
<feature type="signal peptide" evidence="12">
    <location>
        <begin position="1"/>
        <end position="30"/>
    </location>
</feature>
<keyword evidence="3 10" id="KW-0813">Transport</keyword>
<keyword evidence="5 10" id="KW-0812">Transmembrane</keyword>
<name>A0ABW2YSC4_9GAMM</name>
<evidence type="ECO:0000259" key="14">
    <source>
        <dbReference type="Pfam" id="PF07715"/>
    </source>
</evidence>
<dbReference type="Proteomes" id="UP001597090">
    <property type="component" value="Unassembled WGS sequence"/>
</dbReference>
<evidence type="ECO:0000256" key="11">
    <source>
        <dbReference type="RuleBase" id="RU003357"/>
    </source>
</evidence>
<protein>
    <submittedName>
        <fullName evidence="15">TonB-dependent receptor</fullName>
    </submittedName>
</protein>
<dbReference type="CDD" id="cd01347">
    <property type="entry name" value="ligand_gated_channel"/>
    <property type="match status" value="1"/>
</dbReference>
<evidence type="ECO:0000256" key="3">
    <source>
        <dbReference type="ARBA" id="ARBA00022448"/>
    </source>
</evidence>
<dbReference type="SUPFAM" id="SSF56935">
    <property type="entry name" value="Porins"/>
    <property type="match status" value="1"/>
</dbReference>
<dbReference type="PROSITE" id="PS52016">
    <property type="entry name" value="TONB_DEPENDENT_REC_3"/>
    <property type="match status" value="1"/>
</dbReference>
<proteinExistence type="inferred from homology"/>
<evidence type="ECO:0000256" key="1">
    <source>
        <dbReference type="ARBA" id="ARBA00004571"/>
    </source>
</evidence>
<comment type="similarity">
    <text evidence="2 10 11">Belongs to the TonB-dependent receptor family.</text>
</comment>
<dbReference type="NCBIfam" id="TIGR01783">
    <property type="entry name" value="TonB-siderophor"/>
    <property type="match status" value="1"/>
</dbReference>
<organism evidence="15 16">
    <name type="scientific">Lysobacter koreensis</name>
    <dbReference type="NCBI Taxonomy" id="266122"/>
    <lineage>
        <taxon>Bacteria</taxon>
        <taxon>Pseudomonadati</taxon>
        <taxon>Pseudomonadota</taxon>
        <taxon>Gammaproteobacteria</taxon>
        <taxon>Lysobacterales</taxon>
        <taxon>Lysobacteraceae</taxon>
        <taxon>Lysobacter</taxon>
    </lineage>
</organism>
<keyword evidence="12" id="KW-0732">Signal</keyword>
<dbReference type="Gene3D" id="2.170.130.10">
    <property type="entry name" value="TonB-dependent receptor, plug domain"/>
    <property type="match status" value="1"/>
</dbReference>
<dbReference type="InterPro" id="IPR000531">
    <property type="entry name" value="Beta-barrel_TonB"/>
</dbReference>
<reference evidence="16" key="1">
    <citation type="journal article" date="2019" name="Int. J. Syst. Evol. Microbiol.">
        <title>The Global Catalogue of Microorganisms (GCM) 10K type strain sequencing project: providing services to taxonomists for standard genome sequencing and annotation.</title>
        <authorList>
            <consortium name="The Broad Institute Genomics Platform"/>
            <consortium name="The Broad Institute Genome Sequencing Center for Infectious Disease"/>
            <person name="Wu L."/>
            <person name="Ma J."/>
        </authorList>
    </citation>
    <scope>NUCLEOTIDE SEQUENCE [LARGE SCALE GENOMIC DNA]</scope>
    <source>
        <strain evidence="16">CCUG 55491</strain>
    </source>
</reference>
<dbReference type="InterPro" id="IPR037066">
    <property type="entry name" value="Plug_dom_sf"/>
</dbReference>
<comment type="caution">
    <text evidence="15">The sequence shown here is derived from an EMBL/GenBank/DDBJ whole genome shotgun (WGS) entry which is preliminary data.</text>
</comment>
<evidence type="ECO:0000256" key="9">
    <source>
        <dbReference type="ARBA" id="ARBA00023237"/>
    </source>
</evidence>
<evidence type="ECO:0000313" key="15">
    <source>
        <dbReference type="EMBL" id="MFD0739382.1"/>
    </source>
</evidence>
<evidence type="ECO:0000256" key="10">
    <source>
        <dbReference type="PROSITE-ProRule" id="PRU01360"/>
    </source>
</evidence>
<feature type="domain" description="TonB-dependent receptor-like beta-barrel" evidence="13">
    <location>
        <begin position="238"/>
        <end position="730"/>
    </location>
</feature>
<sequence>MSHQSPPHPRHAISPLAGALAFALSLHAAAAPAPEPAAAATDLARVDVTGQRVLKASSPKYTGPLLDTPQTINVIDRETIEDQNLLSLRDILATLPGITFGAGEGGGGFGDKINLRGFSGDSDITVDGVRDSGLYSRTDPFNLESVEVTNGANSAYTGAGSVGGSVNLVSKAARADEFNHASIAAGTDSYARVTADSNLLIGEGAALRLNVMAHQNDIPGRDVEQMQRWGFAPSIAFGLGSDTAWTLSYLHQEDENTPQYGVAFVNGAPVPGVDPWAYYGYRNVDRQDTEVDVFTSEIKHAFSDNFSLRNLTRRADVGSLTVVDAPSGNYCLANGTDAATGGACINGTAPGTYRPSGNRGTTRDTRNTVLHSQFDALVGFRTAAIEHDLVAGFSTTQENFDLVSGSSLRDDNYLLPTLPLTSIANPDSFYTGRIKFIANSRQQGSLDNRALYVFDTLKFNEQWQFNAGVRYERNEGSHRTDAVATPNAGGAVTPGPTLINDEDLFSYRAGLVFKPVENGSIYLAYGNAKTPSKASVNGACTAATCAVDPETAQNIELGTKWDVLGERLSLTASVFRNERSNYKVADPNNPDNPSGFQQLDGRARVDGLLLGVSGLIADHWSIFANYAYLDSEVLQGASDFVAGQGQDYTRGDRLLNVPENSFSLWTTYDLSPKWQVGYGASYQGELTLTQHSATNVAGSLLTAPSYWVHRAMAAYKLNRHASLQLNVNNLFDEQYYTRIRNNANGWATPGEGRSVVLSANFSF</sequence>
<evidence type="ECO:0000256" key="8">
    <source>
        <dbReference type="ARBA" id="ARBA00023170"/>
    </source>
</evidence>
<feature type="chain" id="PRO_5047383215" evidence="12">
    <location>
        <begin position="31"/>
        <end position="763"/>
    </location>
</feature>
<evidence type="ECO:0000256" key="5">
    <source>
        <dbReference type="ARBA" id="ARBA00022692"/>
    </source>
</evidence>